<accession>A0A3E0U6Q4</accession>
<name>A0A3E0U6Q4_9GAMM</name>
<organism evidence="2 3">
    <name type="scientific">Thalassotalea euphylliae</name>
    <dbReference type="NCBI Taxonomy" id="1655234"/>
    <lineage>
        <taxon>Bacteria</taxon>
        <taxon>Pseudomonadati</taxon>
        <taxon>Pseudomonadota</taxon>
        <taxon>Gammaproteobacteria</taxon>
        <taxon>Alteromonadales</taxon>
        <taxon>Colwelliaceae</taxon>
        <taxon>Thalassotalea</taxon>
    </lineage>
</organism>
<evidence type="ECO:0000313" key="2">
    <source>
        <dbReference type="EMBL" id="REL32267.1"/>
    </source>
</evidence>
<keyword evidence="3" id="KW-1185">Reference proteome</keyword>
<dbReference type="Proteomes" id="UP000256899">
    <property type="component" value="Unassembled WGS sequence"/>
</dbReference>
<evidence type="ECO:0000313" key="3">
    <source>
        <dbReference type="Proteomes" id="UP000256899"/>
    </source>
</evidence>
<feature type="transmembrane region" description="Helical" evidence="1">
    <location>
        <begin position="78"/>
        <end position="100"/>
    </location>
</feature>
<reference evidence="3" key="1">
    <citation type="submission" date="2018-08" db="EMBL/GenBank/DDBJ databases">
        <title>Thalassotalea euphylliae genome.</title>
        <authorList>
            <person name="Summers S."/>
            <person name="Rice S.A."/>
            <person name="Freckelton M.L."/>
            <person name="Nedved B.T."/>
            <person name="Hadfield M.G."/>
        </authorList>
    </citation>
    <scope>NUCLEOTIDE SEQUENCE [LARGE SCALE GENOMIC DNA]</scope>
    <source>
        <strain evidence="3">H3</strain>
    </source>
</reference>
<keyword evidence="1" id="KW-0812">Transmembrane</keyword>
<gene>
    <name evidence="2" type="ORF">DXX94_16955</name>
</gene>
<keyword evidence="1" id="KW-1133">Transmembrane helix</keyword>
<feature type="transmembrane region" description="Helical" evidence="1">
    <location>
        <begin position="43"/>
        <end position="66"/>
    </location>
</feature>
<comment type="caution">
    <text evidence="2">The sequence shown here is derived from an EMBL/GenBank/DDBJ whole genome shotgun (WGS) entry which is preliminary data.</text>
</comment>
<feature type="transmembrane region" description="Helical" evidence="1">
    <location>
        <begin position="120"/>
        <end position="142"/>
    </location>
</feature>
<proteinExistence type="predicted"/>
<keyword evidence="1" id="KW-0472">Membrane</keyword>
<evidence type="ECO:0008006" key="4">
    <source>
        <dbReference type="Google" id="ProtNLM"/>
    </source>
</evidence>
<dbReference type="AlphaFoldDB" id="A0A3E0U6Q4"/>
<sequence>MQSNVKQVFKLLPAVLVLIAIIITIMTWVNLSTLRGFFEAWSRAFFFATVTVLPIGGLMFLALYQFIGRVFRKWPEMLRNLLIGIVMTLILESIMALTTTASIQNFQSINEFFDLYMTSFLYALPVGLLYASVTAVMVNFEVEQEVIARAKRQ</sequence>
<protein>
    <recommendedName>
        <fullName evidence="4">DUF2798 domain-containing protein</fullName>
    </recommendedName>
</protein>
<feature type="transmembrane region" description="Helical" evidence="1">
    <location>
        <begin position="12"/>
        <end position="31"/>
    </location>
</feature>
<dbReference type="EMBL" id="QUOT01000001">
    <property type="protein sequence ID" value="REL32267.1"/>
    <property type="molecule type" value="Genomic_DNA"/>
</dbReference>
<evidence type="ECO:0000256" key="1">
    <source>
        <dbReference type="SAM" id="Phobius"/>
    </source>
</evidence>
<dbReference type="RefSeq" id="WP_116017709.1">
    <property type="nucleotide sequence ID" value="NZ_QUOT01000001.1"/>
</dbReference>